<evidence type="ECO:0000259" key="7">
    <source>
        <dbReference type="Pfam" id="PF00884"/>
    </source>
</evidence>
<protein>
    <submittedName>
        <fullName evidence="8">Sulfatase</fullName>
    </submittedName>
</protein>
<sequence>MKKLKLPFIILSFLMISCESDQLRETPPNIVLFLVDDMGWQDTSVPFWNQPTPFNDRYHTPNMERLAAQGMKFTQAYATPVCSPTRISLMTGMNAARHRVTNWTLRKDSIQPMERAHDTLEFPLWNVNGMSPFTGDSLAVRALPLPQALHDVGYYTVHSGKAHLGAIDTPGADPKKLGFDVNIAGHAAGAPGSYLGTENFGNGNEERKVWAVPGLEAYHGKDIFLTEAITNEALKAVDTAVTKGQPFFLYLSHYAVHTPITGDDRFVQKYLERGLDSIEAKYASMIEGMDKSLGDVMQYLEDKNIADNTVILFMSDNGGLSAHARGGEPNTHNKPLASGKGSMYEGGIREPMLVKWPEHTKPNSVTDYPVIIEDFYPTILEIAGVDSLKTFQKIDGESFTSVLEDAGYQGIRPLYWHYPNQWGQEGPGIGAASAIRKGDWKFIYFHSDRRMELYNLQEDIGETINLLDQNKEKAIELAKNLSDHLKAVDAQMPIDKITGEVVAFPYELLSEE</sequence>
<dbReference type="Gene3D" id="3.40.720.10">
    <property type="entry name" value="Alkaline Phosphatase, subunit A"/>
    <property type="match status" value="1"/>
</dbReference>
<evidence type="ECO:0000256" key="4">
    <source>
        <dbReference type="ARBA" id="ARBA00022729"/>
    </source>
</evidence>
<dbReference type="InterPro" id="IPR024607">
    <property type="entry name" value="Sulfatase_CS"/>
</dbReference>
<keyword evidence="3" id="KW-0479">Metal-binding</keyword>
<comment type="caution">
    <text evidence="8">The sequence shown here is derived from an EMBL/GenBank/DDBJ whole genome shotgun (WGS) entry which is preliminary data.</text>
</comment>
<dbReference type="PANTHER" id="PTHR42693">
    <property type="entry name" value="ARYLSULFATASE FAMILY MEMBER"/>
    <property type="match status" value="1"/>
</dbReference>
<reference evidence="8" key="2">
    <citation type="submission" date="2020-03" db="EMBL/GenBank/DDBJ databases">
        <title>Flavobacteriaceae bacterium strain TP-CH-4, a member of the family Flavobacteriaceae isolated from a deep-sea seamount.</title>
        <authorList>
            <person name="Zhang D.-C."/>
        </authorList>
    </citation>
    <scope>NUCLEOTIDE SEQUENCE</scope>
    <source>
        <strain evidence="8">TP-CH-4</strain>
    </source>
</reference>
<dbReference type="Gene3D" id="3.30.1120.10">
    <property type="match status" value="1"/>
</dbReference>
<dbReference type="RefSeq" id="WP_152572533.1">
    <property type="nucleotide sequence ID" value="NZ_VIKU02000001.1"/>
</dbReference>
<proteinExistence type="inferred from homology"/>
<keyword evidence="9" id="KW-1185">Reference proteome</keyword>
<evidence type="ECO:0000256" key="2">
    <source>
        <dbReference type="ARBA" id="ARBA00008779"/>
    </source>
</evidence>
<dbReference type="PANTHER" id="PTHR42693:SF42">
    <property type="entry name" value="ARYLSULFATASE G"/>
    <property type="match status" value="1"/>
</dbReference>
<dbReference type="AlphaFoldDB" id="A0A967ASA8"/>
<name>A0A967ASA8_9FLAO</name>
<dbReference type="SUPFAM" id="SSF53649">
    <property type="entry name" value="Alkaline phosphatase-like"/>
    <property type="match status" value="1"/>
</dbReference>
<evidence type="ECO:0000256" key="1">
    <source>
        <dbReference type="ARBA" id="ARBA00001913"/>
    </source>
</evidence>
<dbReference type="InterPro" id="IPR017850">
    <property type="entry name" value="Alkaline_phosphatase_core_sf"/>
</dbReference>
<evidence type="ECO:0000313" key="8">
    <source>
        <dbReference type="EMBL" id="NHF58018.1"/>
    </source>
</evidence>
<dbReference type="Pfam" id="PF00884">
    <property type="entry name" value="Sulfatase"/>
    <property type="match status" value="1"/>
</dbReference>
<dbReference type="GO" id="GO:0004065">
    <property type="term" value="F:arylsulfatase activity"/>
    <property type="evidence" value="ECO:0007669"/>
    <property type="project" value="TreeGrafter"/>
</dbReference>
<keyword evidence="4" id="KW-0732">Signal</keyword>
<evidence type="ECO:0000313" key="9">
    <source>
        <dbReference type="Proteomes" id="UP000707206"/>
    </source>
</evidence>
<evidence type="ECO:0000256" key="6">
    <source>
        <dbReference type="ARBA" id="ARBA00022837"/>
    </source>
</evidence>
<evidence type="ECO:0000256" key="3">
    <source>
        <dbReference type="ARBA" id="ARBA00022723"/>
    </source>
</evidence>
<comment type="cofactor">
    <cofactor evidence="1">
        <name>Ca(2+)</name>
        <dbReference type="ChEBI" id="CHEBI:29108"/>
    </cofactor>
</comment>
<reference evidence="8" key="1">
    <citation type="submission" date="2019-07" db="EMBL/GenBank/DDBJ databases">
        <authorList>
            <person name="De-Chao Zhang Q."/>
        </authorList>
    </citation>
    <scope>NUCLEOTIDE SEQUENCE</scope>
    <source>
        <strain evidence="8">TP-CH-4</strain>
    </source>
</reference>
<keyword evidence="6" id="KW-0106">Calcium</keyword>
<evidence type="ECO:0000256" key="5">
    <source>
        <dbReference type="ARBA" id="ARBA00022801"/>
    </source>
</evidence>
<accession>A0A967ASA8</accession>
<dbReference type="InterPro" id="IPR000917">
    <property type="entry name" value="Sulfatase_N"/>
</dbReference>
<comment type="similarity">
    <text evidence="2">Belongs to the sulfatase family.</text>
</comment>
<dbReference type="Proteomes" id="UP000707206">
    <property type="component" value="Unassembled WGS sequence"/>
</dbReference>
<organism evidence="8 9">
    <name type="scientific">Pelagihabitans pacificus</name>
    <dbReference type="NCBI Taxonomy" id="2696054"/>
    <lineage>
        <taxon>Bacteria</taxon>
        <taxon>Pseudomonadati</taxon>
        <taxon>Bacteroidota</taxon>
        <taxon>Flavobacteriia</taxon>
        <taxon>Flavobacteriales</taxon>
        <taxon>Flavobacteriaceae</taxon>
        <taxon>Pelagihabitans</taxon>
    </lineage>
</organism>
<dbReference type="EMBL" id="VIKU02000001">
    <property type="protein sequence ID" value="NHF58018.1"/>
    <property type="molecule type" value="Genomic_DNA"/>
</dbReference>
<dbReference type="PROSITE" id="PS51257">
    <property type="entry name" value="PROKAR_LIPOPROTEIN"/>
    <property type="match status" value="1"/>
</dbReference>
<dbReference type="InterPro" id="IPR050738">
    <property type="entry name" value="Sulfatase"/>
</dbReference>
<dbReference type="GO" id="GO:0046872">
    <property type="term" value="F:metal ion binding"/>
    <property type="evidence" value="ECO:0007669"/>
    <property type="project" value="UniProtKB-KW"/>
</dbReference>
<dbReference type="CDD" id="cd16144">
    <property type="entry name" value="ARS_like"/>
    <property type="match status" value="1"/>
</dbReference>
<gene>
    <name evidence="8" type="ORF">FK220_001610</name>
</gene>
<feature type="domain" description="Sulfatase N-terminal" evidence="7">
    <location>
        <begin position="28"/>
        <end position="385"/>
    </location>
</feature>
<keyword evidence="5" id="KW-0378">Hydrolase</keyword>
<dbReference type="PROSITE" id="PS00523">
    <property type="entry name" value="SULFATASE_1"/>
    <property type="match status" value="1"/>
</dbReference>